<organism evidence="3 4">
    <name type="scientific">Fervidicoccus fontis</name>
    <dbReference type="NCBI Taxonomy" id="683846"/>
    <lineage>
        <taxon>Archaea</taxon>
        <taxon>Thermoproteota</taxon>
        <taxon>Thermoprotei</taxon>
        <taxon>Fervidicoccales</taxon>
        <taxon>Fervidicoccaceae</taxon>
        <taxon>Fervidicoccus</taxon>
    </lineage>
</organism>
<dbReference type="AlphaFoldDB" id="A0A2J6N296"/>
<gene>
    <name evidence="3" type="ORF">C0188_03025</name>
    <name evidence="1" type="ORF">ENO39_01720</name>
    <name evidence="2" type="ORF">IOK49_05160</name>
</gene>
<dbReference type="Proteomes" id="UP000886076">
    <property type="component" value="Unassembled WGS sequence"/>
</dbReference>
<dbReference type="Proteomes" id="UP000237153">
    <property type="component" value="Unassembled WGS sequence"/>
</dbReference>
<reference evidence="1" key="2">
    <citation type="journal article" date="2020" name="mSystems">
        <title>Genome- and Community-Level Interaction Insights into Carbon Utilization and Element Cycling Functions of Hydrothermarchaeota in Hydrothermal Sediment.</title>
        <authorList>
            <person name="Zhou Z."/>
            <person name="Liu Y."/>
            <person name="Xu W."/>
            <person name="Pan J."/>
            <person name="Luo Z.H."/>
            <person name="Li M."/>
        </authorList>
    </citation>
    <scope>NUCLEOTIDE SEQUENCE [LARGE SCALE GENOMIC DNA]</scope>
    <source>
        <strain evidence="1">SpSt-1261</strain>
    </source>
</reference>
<reference evidence="3 4" key="1">
    <citation type="submission" date="2018-01" db="EMBL/GenBank/DDBJ databases">
        <title>Metagenomic assembled genomes from two thermal pools in the Uzon Caldera, Kamchatka, Russia.</title>
        <authorList>
            <person name="Wilkins L."/>
            <person name="Ettinger C."/>
        </authorList>
    </citation>
    <scope>NUCLEOTIDE SEQUENCE [LARGE SCALE GENOMIC DNA]</scope>
    <source>
        <strain evidence="3">ZAV-06</strain>
    </source>
</reference>
<dbReference type="Proteomes" id="UP000652307">
    <property type="component" value="Unassembled WGS sequence"/>
</dbReference>
<dbReference type="OMA" id="RNGPIYM"/>
<reference evidence="2" key="3">
    <citation type="submission" date="2020-10" db="EMBL/GenBank/DDBJ databases">
        <title>Fervidococcus fontis strain 3639Fd - the first crenarchaeon capable of growth on lipids.</title>
        <authorList>
            <person name="Kochetkova T.V."/>
            <person name="Elcheninov A.G."/>
            <person name="Toschakov S.V."/>
            <person name="Kublanov I.V."/>
        </authorList>
    </citation>
    <scope>NUCLEOTIDE SEQUENCE</scope>
    <source>
        <strain evidence="2">3639Fd</strain>
    </source>
</reference>
<sequence>MRAKFTANIDILDYYIGGLVDRIVMKGYYDIDLDREYDHLMWYIYEKLVVILFKGKEPTREEFEEKMKKIRRRDADKLKVLISYLISKYMKMRNIQSTGKRSQDDF</sequence>
<proteinExistence type="predicted"/>
<evidence type="ECO:0000313" key="2">
    <source>
        <dbReference type="EMBL" id="MBE9391459.1"/>
    </source>
</evidence>
<evidence type="ECO:0000313" key="3">
    <source>
        <dbReference type="EMBL" id="PMB75464.1"/>
    </source>
</evidence>
<dbReference type="EMBL" id="JADEZV010000003">
    <property type="protein sequence ID" value="MBE9391459.1"/>
    <property type="molecule type" value="Genomic_DNA"/>
</dbReference>
<dbReference type="EMBL" id="PNIM01000014">
    <property type="protein sequence ID" value="PMB75464.1"/>
    <property type="molecule type" value="Genomic_DNA"/>
</dbReference>
<dbReference type="GeneID" id="12450089"/>
<dbReference type="RefSeq" id="WP_014558136.1">
    <property type="nucleotide sequence ID" value="NZ_DSFH01000028.1"/>
</dbReference>
<evidence type="ECO:0000313" key="4">
    <source>
        <dbReference type="Proteomes" id="UP000237153"/>
    </source>
</evidence>
<name>A0A2J6N296_9CREN</name>
<accession>A0A2J6N296</accession>
<protein>
    <submittedName>
        <fullName evidence="3">Uncharacterized protein</fullName>
    </submittedName>
</protein>
<evidence type="ECO:0000313" key="1">
    <source>
        <dbReference type="EMBL" id="HEW63765.1"/>
    </source>
</evidence>
<dbReference type="EMBL" id="DSFH01000028">
    <property type="protein sequence ID" value="HEW63765.1"/>
    <property type="molecule type" value="Genomic_DNA"/>
</dbReference>
<comment type="caution">
    <text evidence="3">The sequence shown here is derived from an EMBL/GenBank/DDBJ whole genome shotgun (WGS) entry which is preliminary data.</text>
</comment>